<reference evidence="2 3" key="1">
    <citation type="submission" date="2011-11" db="EMBL/GenBank/DDBJ databases">
        <title>Whole genome shotgun sequence of Gordonia araii NBRC 100433.</title>
        <authorList>
            <person name="Yoshida Y."/>
            <person name="Hosoyama A."/>
            <person name="Tsuchikane K."/>
            <person name="Katsumata H."/>
            <person name="Yamazaki S."/>
            <person name="Fujita N."/>
        </authorList>
    </citation>
    <scope>NUCLEOTIDE SEQUENCE [LARGE SCALE GENOMIC DNA]</scope>
    <source>
        <strain evidence="2 3">NBRC 100433</strain>
    </source>
</reference>
<organism evidence="2 3">
    <name type="scientific">Gordonia araii NBRC 100433</name>
    <dbReference type="NCBI Taxonomy" id="1073574"/>
    <lineage>
        <taxon>Bacteria</taxon>
        <taxon>Bacillati</taxon>
        <taxon>Actinomycetota</taxon>
        <taxon>Actinomycetes</taxon>
        <taxon>Mycobacteriales</taxon>
        <taxon>Gordoniaceae</taxon>
        <taxon>Gordonia</taxon>
    </lineage>
</organism>
<protein>
    <recommendedName>
        <fullName evidence="4">DUF2867 domain-containing protein</fullName>
    </recommendedName>
</protein>
<proteinExistence type="predicted"/>
<dbReference type="STRING" id="1073574.GOARA_012_00380"/>
<comment type="caution">
    <text evidence="2">The sequence shown here is derived from an EMBL/GenBank/DDBJ whole genome shotgun (WGS) entry which is preliminary data.</text>
</comment>
<evidence type="ECO:0008006" key="4">
    <source>
        <dbReference type="Google" id="ProtNLM"/>
    </source>
</evidence>
<accession>G7GY13</accession>
<name>G7GY13_9ACTN</name>
<dbReference type="RefSeq" id="WP_007320565.1">
    <property type="nucleotide sequence ID" value="NZ_BAEE01000012.1"/>
</dbReference>
<dbReference type="AlphaFoldDB" id="G7GY13"/>
<evidence type="ECO:0000313" key="3">
    <source>
        <dbReference type="Proteomes" id="UP000035088"/>
    </source>
</evidence>
<evidence type="ECO:0000256" key="1">
    <source>
        <dbReference type="SAM" id="Phobius"/>
    </source>
</evidence>
<keyword evidence="3" id="KW-1185">Reference proteome</keyword>
<feature type="transmembrane region" description="Helical" evidence="1">
    <location>
        <begin position="6"/>
        <end position="27"/>
    </location>
</feature>
<evidence type="ECO:0000313" key="2">
    <source>
        <dbReference type="EMBL" id="GAB08488.1"/>
    </source>
</evidence>
<keyword evidence="1" id="KW-0472">Membrane</keyword>
<dbReference type="Proteomes" id="UP000035088">
    <property type="component" value="Unassembled WGS sequence"/>
</dbReference>
<keyword evidence="1" id="KW-0812">Transmembrane</keyword>
<keyword evidence="1" id="KW-1133">Transmembrane helix</keyword>
<dbReference type="OrthoDB" id="4375564at2"/>
<sequence length="183" mass="19283">MGTIIIIVVLVAAALGLGGLFVLALLASGSTGPRRFRIDAPADLRAFLDHEAAWAVTAEVEVPVDVATAWRQVLNGPLIRLAPVYSGPTADGGTRAFRGIVAMTSTVVDTSGAQRMAAVGVGTSVPIVVKGIAEEAVVVARGRNRSIVTYTVAIEPRFVGFLPLRWTGVFVRPFLAFAIRRAF</sequence>
<dbReference type="EMBL" id="BAEE01000012">
    <property type="protein sequence ID" value="GAB08488.1"/>
    <property type="molecule type" value="Genomic_DNA"/>
</dbReference>
<gene>
    <name evidence="2" type="ORF">GOARA_012_00380</name>
</gene>